<dbReference type="GO" id="GO:0005524">
    <property type="term" value="F:ATP binding"/>
    <property type="evidence" value="ECO:0007669"/>
    <property type="project" value="InterPro"/>
</dbReference>
<dbReference type="Proteomes" id="UP000638648">
    <property type="component" value="Unassembled WGS sequence"/>
</dbReference>
<dbReference type="InterPro" id="IPR006083">
    <property type="entry name" value="PRK/URK"/>
</dbReference>
<name>A0A927MX36_9ACTN</name>
<evidence type="ECO:0000313" key="2">
    <source>
        <dbReference type="EMBL" id="MBE1608525.1"/>
    </source>
</evidence>
<dbReference type="InterPro" id="IPR027417">
    <property type="entry name" value="P-loop_NTPase"/>
</dbReference>
<dbReference type="RefSeq" id="WP_192752291.1">
    <property type="nucleotide sequence ID" value="NZ_BAABJL010000097.1"/>
</dbReference>
<dbReference type="Pfam" id="PF00485">
    <property type="entry name" value="PRK"/>
    <property type="match status" value="1"/>
</dbReference>
<dbReference type="PANTHER" id="PTHR10285">
    <property type="entry name" value="URIDINE KINASE"/>
    <property type="match status" value="1"/>
</dbReference>
<keyword evidence="2" id="KW-0418">Kinase</keyword>
<dbReference type="AlphaFoldDB" id="A0A927MX36"/>
<reference evidence="2" key="1">
    <citation type="submission" date="2020-10" db="EMBL/GenBank/DDBJ databases">
        <title>Sequencing the genomes of 1000 actinobacteria strains.</title>
        <authorList>
            <person name="Klenk H.-P."/>
        </authorList>
    </citation>
    <scope>NUCLEOTIDE SEQUENCE</scope>
    <source>
        <strain evidence="2">DSM 45354</strain>
    </source>
</reference>
<dbReference type="GO" id="GO:0004849">
    <property type="term" value="F:uridine kinase activity"/>
    <property type="evidence" value="ECO:0007669"/>
    <property type="project" value="UniProtKB-EC"/>
</dbReference>
<protein>
    <submittedName>
        <fullName evidence="2">Uridine kinase</fullName>
        <ecNumber evidence="2">2.7.1.48</ecNumber>
    </submittedName>
</protein>
<gene>
    <name evidence="2" type="ORF">HEB94_005373</name>
</gene>
<dbReference type="EC" id="2.7.1.48" evidence="2"/>
<dbReference type="Gene3D" id="3.40.50.300">
    <property type="entry name" value="P-loop containing nucleotide triphosphate hydrolases"/>
    <property type="match status" value="1"/>
</dbReference>
<comment type="caution">
    <text evidence="2">The sequence shown here is derived from an EMBL/GenBank/DDBJ whole genome shotgun (WGS) entry which is preliminary data.</text>
</comment>
<dbReference type="SUPFAM" id="SSF52540">
    <property type="entry name" value="P-loop containing nucleoside triphosphate hydrolases"/>
    <property type="match status" value="1"/>
</dbReference>
<sequence>MSGDERPIVVAICGGSASGKSTLASAIAEGTSDLRPVVLEQDWYFRDFAEYDANQREQVVTANHPDAVLWPAFHEALQTLVDGKAVQVPAQGTRTHGRRPTQTLGPGRLLIVAGLFTFWDGQCRELADLRVFTEVSEDERVLRRVSRDVRERGGSLERVVSWYRRDVAPNYPTYTAAFRSCADLVVPTAHDVSVAVAAICAALRALAHQPGGRGHPES</sequence>
<evidence type="ECO:0000259" key="1">
    <source>
        <dbReference type="Pfam" id="PF00485"/>
    </source>
</evidence>
<feature type="domain" description="Phosphoribulokinase/uridine kinase" evidence="1">
    <location>
        <begin position="9"/>
        <end position="194"/>
    </location>
</feature>
<dbReference type="EMBL" id="JADBEM010000001">
    <property type="protein sequence ID" value="MBE1608525.1"/>
    <property type="molecule type" value="Genomic_DNA"/>
</dbReference>
<dbReference type="PRINTS" id="PR00988">
    <property type="entry name" value="URIDINKINASE"/>
</dbReference>
<accession>A0A927MX36</accession>
<keyword evidence="2" id="KW-0808">Transferase</keyword>
<proteinExistence type="predicted"/>
<keyword evidence="3" id="KW-1185">Reference proteome</keyword>
<evidence type="ECO:0000313" key="3">
    <source>
        <dbReference type="Proteomes" id="UP000638648"/>
    </source>
</evidence>
<organism evidence="2 3">
    <name type="scientific">Actinopolymorpha pittospori</name>
    <dbReference type="NCBI Taxonomy" id="648752"/>
    <lineage>
        <taxon>Bacteria</taxon>
        <taxon>Bacillati</taxon>
        <taxon>Actinomycetota</taxon>
        <taxon>Actinomycetes</taxon>
        <taxon>Propionibacteriales</taxon>
        <taxon>Actinopolymorphaceae</taxon>
        <taxon>Actinopolymorpha</taxon>
    </lineage>
</organism>